<comment type="caution">
    <text evidence="1">The sequence shown here is derived from an EMBL/GenBank/DDBJ whole genome shotgun (WGS) entry which is preliminary data.</text>
</comment>
<sequence>MEEPLLEELLLDGVEKVLLFRDVLVLSYEREGVVTLLLDEEVTLLS</sequence>
<gene>
    <name evidence="1" type="ORF">SDC9_139960</name>
</gene>
<evidence type="ECO:0000313" key="1">
    <source>
        <dbReference type="EMBL" id="MPM92824.1"/>
    </source>
</evidence>
<reference evidence="1" key="1">
    <citation type="submission" date="2019-08" db="EMBL/GenBank/DDBJ databases">
        <authorList>
            <person name="Kucharzyk K."/>
            <person name="Murdoch R.W."/>
            <person name="Higgins S."/>
            <person name="Loffler F."/>
        </authorList>
    </citation>
    <scope>NUCLEOTIDE SEQUENCE</scope>
</reference>
<protein>
    <submittedName>
        <fullName evidence="1">Uncharacterized protein</fullName>
    </submittedName>
</protein>
<organism evidence="1">
    <name type="scientific">bioreactor metagenome</name>
    <dbReference type="NCBI Taxonomy" id="1076179"/>
    <lineage>
        <taxon>unclassified sequences</taxon>
        <taxon>metagenomes</taxon>
        <taxon>ecological metagenomes</taxon>
    </lineage>
</organism>
<name>A0A645DTJ8_9ZZZZ</name>
<accession>A0A645DTJ8</accession>
<dbReference type="AlphaFoldDB" id="A0A645DTJ8"/>
<dbReference type="EMBL" id="VSSQ01039710">
    <property type="protein sequence ID" value="MPM92824.1"/>
    <property type="molecule type" value="Genomic_DNA"/>
</dbReference>
<proteinExistence type="predicted"/>